<organism evidence="15 16">
    <name type="scientific">Carnegiea gigantea</name>
    <dbReference type="NCBI Taxonomy" id="171969"/>
    <lineage>
        <taxon>Eukaryota</taxon>
        <taxon>Viridiplantae</taxon>
        <taxon>Streptophyta</taxon>
        <taxon>Embryophyta</taxon>
        <taxon>Tracheophyta</taxon>
        <taxon>Spermatophyta</taxon>
        <taxon>Magnoliopsida</taxon>
        <taxon>eudicotyledons</taxon>
        <taxon>Gunneridae</taxon>
        <taxon>Pentapetalae</taxon>
        <taxon>Caryophyllales</taxon>
        <taxon>Cactineae</taxon>
        <taxon>Cactaceae</taxon>
        <taxon>Cactoideae</taxon>
        <taxon>Echinocereeae</taxon>
        <taxon>Carnegiea</taxon>
    </lineage>
</organism>
<feature type="domain" description="Aminotransferase class I/classII large" evidence="14">
    <location>
        <begin position="102"/>
        <end position="472"/>
    </location>
</feature>
<dbReference type="GO" id="GO:0004758">
    <property type="term" value="F:serine C-palmitoyltransferase activity"/>
    <property type="evidence" value="ECO:0007669"/>
    <property type="project" value="UniProtKB-EC"/>
</dbReference>
<keyword evidence="16" id="KW-1185">Reference proteome</keyword>
<dbReference type="Proteomes" id="UP001153076">
    <property type="component" value="Unassembled WGS sequence"/>
</dbReference>
<dbReference type="AlphaFoldDB" id="A0A9Q1KRJ5"/>
<proteinExistence type="inferred from homology"/>
<dbReference type="Pfam" id="PF00155">
    <property type="entry name" value="Aminotran_1_2"/>
    <property type="match status" value="1"/>
</dbReference>
<evidence type="ECO:0000256" key="5">
    <source>
        <dbReference type="ARBA" id="ARBA00008392"/>
    </source>
</evidence>
<dbReference type="PANTHER" id="PTHR13693:SF3">
    <property type="entry name" value="LD36009P"/>
    <property type="match status" value="1"/>
</dbReference>
<comment type="pathway">
    <text evidence="4">Sphingolipid metabolism.</text>
</comment>
<dbReference type="FunFam" id="3.90.1150.10:FF:000004">
    <property type="entry name" value="2-amino-3-ketobutyrate coenzyme A ligase"/>
    <property type="match status" value="1"/>
</dbReference>
<keyword evidence="13" id="KW-0472">Membrane</keyword>
<dbReference type="Gene3D" id="3.40.640.10">
    <property type="entry name" value="Type I PLP-dependent aspartate aminotransferase-like (Major domain)"/>
    <property type="match status" value="1"/>
</dbReference>
<evidence type="ECO:0000256" key="2">
    <source>
        <dbReference type="ARBA" id="ARBA00004389"/>
    </source>
</evidence>
<comment type="pathway">
    <text evidence="3">Lipid metabolism; sphingolipid metabolism.</text>
</comment>
<protein>
    <recommendedName>
        <fullName evidence="6">serine C-palmitoyltransferase</fullName>
        <ecNumber evidence="6">2.3.1.50</ecNumber>
    </recommendedName>
</protein>
<evidence type="ECO:0000256" key="6">
    <source>
        <dbReference type="ARBA" id="ARBA00013220"/>
    </source>
</evidence>
<dbReference type="InterPro" id="IPR015421">
    <property type="entry name" value="PyrdxlP-dep_Trfase_major"/>
</dbReference>
<evidence type="ECO:0000256" key="1">
    <source>
        <dbReference type="ARBA" id="ARBA00001933"/>
    </source>
</evidence>
<dbReference type="GO" id="GO:0046513">
    <property type="term" value="P:ceramide biosynthetic process"/>
    <property type="evidence" value="ECO:0007669"/>
    <property type="project" value="TreeGrafter"/>
</dbReference>
<evidence type="ECO:0000313" key="16">
    <source>
        <dbReference type="Proteomes" id="UP001153076"/>
    </source>
</evidence>
<comment type="cofactor">
    <cofactor evidence="1 12">
        <name>pyridoxal 5'-phosphate</name>
        <dbReference type="ChEBI" id="CHEBI:597326"/>
    </cofactor>
</comment>
<keyword evidence="13" id="KW-1133">Transmembrane helix</keyword>
<dbReference type="InterPro" id="IPR050087">
    <property type="entry name" value="AON_synthase_class-II"/>
</dbReference>
<comment type="catalytic activity">
    <reaction evidence="11">
        <text>L-serine + hexadecanoyl-CoA + H(+) = 3-oxosphinganine + CO2 + CoA</text>
        <dbReference type="Rhea" id="RHEA:14761"/>
        <dbReference type="ChEBI" id="CHEBI:15378"/>
        <dbReference type="ChEBI" id="CHEBI:16526"/>
        <dbReference type="ChEBI" id="CHEBI:33384"/>
        <dbReference type="ChEBI" id="CHEBI:57287"/>
        <dbReference type="ChEBI" id="CHEBI:57379"/>
        <dbReference type="ChEBI" id="CHEBI:58299"/>
        <dbReference type="EC" id="2.3.1.50"/>
    </reaction>
</comment>
<dbReference type="GO" id="GO:0046512">
    <property type="term" value="P:sphingosine biosynthetic process"/>
    <property type="evidence" value="ECO:0007669"/>
    <property type="project" value="TreeGrafter"/>
</dbReference>
<comment type="similarity">
    <text evidence="5 12">Belongs to the class-II pyridoxal-phosphate-dependent aminotransferase family.</text>
</comment>
<evidence type="ECO:0000256" key="7">
    <source>
        <dbReference type="ARBA" id="ARBA00022679"/>
    </source>
</evidence>
<evidence type="ECO:0000256" key="3">
    <source>
        <dbReference type="ARBA" id="ARBA00004760"/>
    </source>
</evidence>
<keyword evidence="8 12" id="KW-0663">Pyridoxal phosphate</keyword>
<keyword evidence="10" id="KW-0012">Acyltransferase</keyword>
<dbReference type="InterPro" id="IPR001917">
    <property type="entry name" value="Aminotrans_II_pyridoxalP_BS"/>
</dbReference>
<dbReference type="InterPro" id="IPR015424">
    <property type="entry name" value="PyrdxlP-dep_Trfase"/>
</dbReference>
<evidence type="ECO:0000313" key="15">
    <source>
        <dbReference type="EMBL" id="KAJ8449531.1"/>
    </source>
</evidence>
<dbReference type="GO" id="GO:0017059">
    <property type="term" value="C:serine palmitoyltransferase complex"/>
    <property type="evidence" value="ECO:0007669"/>
    <property type="project" value="TreeGrafter"/>
</dbReference>
<evidence type="ECO:0000256" key="11">
    <source>
        <dbReference type="ARBA" id="ARBA00048528"/>
    </source>
</evidence>
<dbReference type="OrthoDB" id="65434at2759"/>
<keyword evidence="13" id="KW-0812">Transmembrane</keyword>
<name>A0A9Q1KRJ5_9CARY</name>
<keyword evidence="9" id="KW-0443">Lipid metabolism</keyword>
<comment type="subcellular location">
    <subcellularLocation>
        <location evidence="2">Endoplasmic reticulum membrane</location>
        <topology evidence="2">Single-pass membrane protein</topology>
    </subcellularLocation>
</comment>
<dbReference type="PANTHER" id="PTHR13693">
    <property type="entry name" value="CLASS II AMINOTRANSFERASE/8-AMINO-7-OXONONANOATE SYNTHASE"/>
    <property type="match status" value="1"/>
</dbReference>
<dbReference type="Gene3D" id="3.90.1150.10">
    <property type="entry name" value="Aspartate Aminotransferase, domain 1"/>
    <property type="match status" value="1"/>
</dbReference>
<sequence length="501" mass="55358">MITIPYLTALTTYFSYGLLFAFGQLRDFFRRIIDWWNSSNLQGYAPICLGLEDFYIRRLYLRIQDCFGRPIASAPDAWFDLVERYSNDHNKTLKRTEKLSRCLNLGSYNYLGFAAADEYCTPRAIEALKRFSSSTCSPRVDGGTTTLHSELDDCVAKFVGKPAALVFGMGYVTNSAIIPVLIGKGGLIISDSLNHSSLVNGARGSGATIIVFQHNTPSHLEKVLREHIAEGQPRTHRPWKKIIVVVEGIYSMEGELCKLPEIVAICKKYKAYLYLDEAHSIGAVGKTGRGVCELLGVDTADVDIMMGTFTKSFGSCGGYIAGSKLTMNTSKSILLQELIQYLKYTCPAHLYGTAISPPAAQQILSAIQVLLGEDGSIRGAQKLARIRENSNFFRSELQKMGFEVLGDNDSPVMPIMLYNPSKIPAFSRECLKQNVAVVVVGFPATPLLLSRARICISASHTTEDLVRALEVISKVGDLVGIKYFPAEPKKEEQEDRTVKLD</sequence>
<evidence type="ECO:0000256" key="10">
    <source>
        <dbReference type="ARBA" id="ARBA00023315"/>
    </source>
</evidence>
<dbReference type="CDD" id="cd06454">
    <property type="entry name" value="KBL_like"/>
    <property type="match status" value="1"/>
</dbReference>
<evidence type="ECO:0000256" key="8">
    <source>
        <dbReference type="ARBA" id="ARBA00022898"/>
    </source>
</evidence>
<dbReference type="InterPro" id="IPR015422">
    <property type="entry name" value="PyrdxlP-dep_Trfase_small"/>
</dbReference>
<evidence type="ECO:0000259" key="14">
    <source>
        <dbReference type="Pfam" id="PF00155"/>
    </source>
</evidence>
<dbReference type="EMBL" id="JAKOGI010000020">
    <property type="protein sequence ID" value="KAJ8449531.1"/>
    <property type="molecule type" value="Genomic_DNA"/>
</dbReference>
<dbReference type="InterPro" id="IPR004839">
    <property type="entry name" value="Aminotransferase_I/II_large"/>
</dbReference>
<evidence type="ECO:0000256" key="4">
    <source>
        <dbReference type="ARBA" id="ARBA00004991"/>
    </source>
</evidence>
<keyword evidence="9" id="KW-0746">Sphingolipid metabolism</keyword>
<gene>
    <name evidence="15" type="ORF">Cgig2_005553</name>
</gene>
<comment type="caution">
    <text evidence="15">The sequence shown here is derived from an EMBL/GenBank/DDBJ whole genome shotgun (WGS) entry which is preliminary data.</text>
</comment>
<keyword evidence="7" id="KW-0808">Transferase</keyword>
<dbReference type="EC" id="2.3.1.50" evidence="6"/>
<evidence type="ECO:0000256" key="13">
    <source>
        <dbReference type="SAM" id="Phobius"/>
    </source>
</evidence>
<dbReference type="SUPFAM" id="SSF53383">
    <property type="entry name" value="PLP-dependent transferases"/>
    <property type="match status" value="1"/>
</dbReference>
<dbReference type="GO" id="GO:0030170">
    <property type="term" value="F:pyridoxal phosphate binding"/>
    <property type="evidence" value="ECO:0007669"/>
    <property type="project" value="InterPro"/>
</dbReference>
<dbReference type="PROSITE" id="PS00599">
    <property type="entry name" value="AA_TRANSFER_CLASS_2"/>
    <property type="match status" value="1"/>
</dbReference>
<evidence type="ECO:0000256" key="9">
    <source>
        <dbReference type="ARBA" id="ARBA00022919"/>
    </source>
</evidence>
<evidence type="ECO:0000256" key="12">
    <source>
        <dbReference type="RuleBase" id="RU003693"/>
    </source>
</evidence>
<feature type="transmembrane region" description="Helical" evidence="13">
    <location>
        <begin position="6"/>
        <end position="25"/>
    </location>
</feature>
<reference evidence="15" key="1">
    <citation type="submission" date="2022-04" db="EMBL/GenBank/DDBJ databases">
        <title>Carnegiea gigantea Genome sequencing and assembly v2.</title>
        <authorList>
            <person name="Copetti D."/>
            <person name="Sanderson M.J."/>
            <person name="Burquez A."/>
            <person name="Wojciechowski M.F."/>
        </authorList>
    </citation>
    <scope>NUCLEOTIDE SEQUENCE</scope>
    <source>
        <strain evidence="15">SGP5-SGP5p</strain>
        <tissue evidence="15">Aerial part</tissue>
    </source>
</reference>
<dbReference type="GO" id="GO:0005789">
    <property type="term" value="C:endoplasmic reticulum membrane"/>
    <property type="evidence" value="ECO:0007669"/>
    <property type="project" value="UniProtKB-SubCell"/>
</dbReference>
<accession>A0A9Q1KRJ5</accession>